<organism evidence="6 10">
    <name type="scientific">Bifidobacterium longum subsp. infantis</name>
    <dbReference type="NCBI Taxonomy" id="1682"/>
    <lineage>
        <taxon>Bacteria</taxon>
        <taxon>Bacillati</taxon>
        <taxon>Actinomycetota</taxon>
        <taxon>Actinomycetes</taxon>
        <taxon>Bifidobacteriales</taxon>
        <taxon>Bifidobacteriaceae</taxon>
        <taxon>Bifidobacterium</taxon>
    </lineage>
</organism>
<dbReference type="EMBL" id="SSWL01000002">
    <property type="protein sequence ID" value="THJ30423.1"/>
    <property type="molecule type" value="Genomic_DNA"/>
</dbReference>
<evidence type="ECO:0000256" key="1">
    <source>
        <dbReference type="ARBA" id="ARBA00023015"/>
    </source>
</evidence>
<dbReference type="InterPro" id="IPR010982">
    <property type="entry name" value="Lambda_DNA-bd_dom_sf"/>
</dbReference>
<evidence type="ECO:0000313" key="7">
    <source>
        <dbReference type="EMBL" id="VWQ26949.1"/>
    </source>
</evidence>
<accession>A0A1S2W136</accession>
<keyword evidence="2 5" id="KW-0238">DNA-binding</keyword>
<dbReference type="Proteomes" id="UP000663618">
    <property type="component" value="Chromosome"/>
</dbReference>
<keyword evidence="3" id="KW-0804">Transcription</keyword>
<feature type="domain" description="HTH lacI-type" evidence="4">
    <location>
        <begin position="12"/>
        <end position="66"/>
    </location>
</feature>
<evidence type="ECO:0000256" key="2">
    <source>
        <dbReference type="ARBA" id="ARBA00023125"/>
    </source>
</evidence>
<proteinExistence type="predicted"/>
<dbReference type="SMART" id="SM00354">
    <property type="entry name" value="HTH_LACI"/>
    <property type="match status" value="1"/>
</dbReference>
<dbReference type="PRINTS" id="PR00036">
    <property type="entry name" value="HTHLACI"/>
</dbReference>
<dbReference type="SUPFAM" id="SSF47413">
    <property type="entry name" value="lambda repressor-like DNA-binding domains"/>
    <property type="match status" value="1"/>
</dbReference>
<sequence length="345" mass="37111">MAAGGSKSKKTATIIDVARLAGVSQQTVSRVANGSNLVREATRAKVQAAMKELGYSPNRQARALRNGRSKMIGLVINYHRNNVLSDLLEGITSTAAKLGYGIVIVPAGEDIEEILLRQSGYIASLNLAGLIVFSDEDISESSADHVGHLPTVVLGSLRTFPNEWSFVDTQGSRISELAVEHLLGLGHKTVHHISGPLFSPAAVTRVEYWQRTLQAHGAPIPKPVESADWFPDDGYRAACQLLNRYPDCTAIYASDDAIASGAMAVCQERGLVVGRDVSVVGVDDVLGDFVPNNILTSVRCDFLEAGYCAMELLMKMLRDVTLRGSRAVISPELIVRESTARLKGA</sequence>
<dbReference type="EMBL" id="CABWKH010000001">
    <property type="protein sequence ID" value="VWQ33550.1"/>
    <property type="molecule type" value="Genomic_DNA"/>
</dbReference>
<dbReference type="InterPro" id="IPR000843">
    <property type="entry name" value="HTH_LacI"/>
</dbReference>
<reference evidence="5" key="3">
    <citation type="submission" date="2021-03" db="EMBL/GenBank/DDBJ databases">
        <title>Genome sequencing of Bifidobacterium longum subsp. infantis JCM 7009.</title>
        <authorList>
            <person name="Kim J."/>
        </authorList>
    </citation>
    <scope>NUCLEOTIDE SEQUENCE</scope>
    <source>
        <strain evidence="5">JCM 7009</strain>
    </source>
</reference>
<dbReference type="InterPro" id="IPR028082">
    <property type="entry name" value="Peripla_BP_I"/>
</dbReference>
<dbReference type="RefSeq" id="WP_065436564.1">
    <property type="nucleotide sequence ID" value="NZ_BCYF01000105.1"/>
</dbReference>
<dbReference type="AlphaFoldDB" id="A0A1S2W136"/>
<reference evidence="11 12" key="2">
    <citation type="submission" date="2019-10" db="EMBL/GenBank/DDBJ databases">
        <authorList>
            <consortium name="Melissa Lawson"/>
            <person name="O'neill I."/>
        </authorList>
    </citation>
    <scope>NUCLEOTIDE SEQUENCE [LARGE SCALE GENOMIC DNA]</scope>
    <source>
        <strain evidence="9">LH_23</strain>
        <strain evidence="8">LH_664</strain>
        <strain evidence="7">LH_665</strain>
    </source>
</reference>
<dbReference type="Gene3D" id="3.40.50.2300">
    <property type="match status" value="2"/>
</dbReference>
<dbReference type="GO" id="GO:0003700">
    <property type="term" value="F:DNA-binding transcription factor activity"/>
    <property type="evidence" value="ECO:0007669"/>
    <property type="project" value="TreeGrafter"/>
</dbReference>
<reference evidence="6 10" key="1">
    <citation type="submission" date="2019-04" db="EMBL/GenBank/DDBJ databases">
        <title>Genome Announcement To Ensure Probiotic Safety of Bifidobacterium longum subsp infantis UBBI-01.</title>
        <authorList>
            <person name="Sulthana A."/>
            <person name="Lakshmi S.G."/>
            <person name="Madempudi R.S."/>
        </authorList>
    </citation>
    <scope>NUCLEOTIDE SEQUENCE [LARGE SCALE GENOMIC DNA]</scope>
    <source>
        <strain evidence="6 10">UBBI-01</strain>
    </source>
</reference>
<dbReference type="CDD" id="cd01392">
    <property type="entry name" value="HTH_LacI"/>
    <property type="match status" value="1"/>
</dbReference>
<evidence type="ECO:0000313" key="5">
    <source>
        <dbReference type="EMBL" id="QSP97985.1"/>
    </source>
</evidence>
<dbReference type="Pfam" id="PF13377">
    <property type="entry name" value="Peripla_BP_3"/>
    <property type="match status" value="1"/>
</dbReference>
<dbReference type="SUPFAM" id="SSF53822">
    <property type="entry name" value="Periplasmic binding protein-like I"/>
    <property type="match status" value="1"/>
</dbReference>
<dbReference type="EMBL" id="CABWKI010000001">
    <property type="protein sequence ID" value="VWQ32221.1"/>
    <property type="molecule type" value="Genomic_DNA"/>
</dbReference>
<dbReference type="EMBL" id="CABWKE010000001">
    <property type="protein sequence ID" value="VWQ26949.1"/>
    <property type="molecule type" value="Genomic_DNA"/>
</dbReference>
<dbReference type="PANTHER" id="PTHR30146">
    <property type="entry name" value="LACI-RELATED TRANSCRIPTIONAL REPRESSOR"/>
    <property type="match status" value="1"/>
</dbReference>
<dbReference type="GO" id="GO:0000976">
    <property type="term" value="F:transcription cis-regulatory region binding"/>
    <property type="evidence" value="ECO:0007669"/>
    <property type="project" value="TreeGrafter"/>
</dbReference>
<evidence type="ECO:0000313" key="10">
    <source>
        <dbReference type="Proteomes" id="UP000306697"/>
    </source>
</evidence>
<evidence type="ECO:0000313" key="12">
    <source>
        <dbReference type="Proteomes" id="UP000494246"/>
    </source>
</evidence>
<dbReference type="Proteomes" id="UP000494179">
    <property type="component" value="Unassembled WGS sequence"/>
</dbReference>
<evidence type="ECO:0000259" key="4">
    <source>
        <dbReference type="PROSITE" id="PS50932"/>
    </source>
</evidence>
<dbReference type="PANTHER" id="PTHR30146:SF109">
    <property type="entry name" value="HTH-TYPE TRANSCRIPTIONAL REGULATOR GALS"/>
    <property type="match status" value="1"/>
</dbReference>
<evidence type="ECO:0000313" key="11">
    <source>
        <dbReference type="Proteomes" id="UP000494179"/>
    </source>
</evidence>
<evidence type="ECO:0000313" key="6">
    <source>
        <dbReference type="EMBL" id="THJ30423.1"/>
    </source>
</evidence>
<evidence type="ECO:0000313" key="8">
    <source>
        <dbReference type="EMBL" id="VWQ32221.1"/>
    </source>
</evidence>
<dbReference type="Proteomes" id="UP000494270">
    <property type="component" value="Unassembled WGS sequence"/>
</dbReference>
<evidence type="ECO:0000313" key="9">
    <source>
        <dbReference type="EMBL" id="VWQ33550.1"/>
    </source>
</evidence>
<name>A0A1S2W136_BIFLI</name>
<dbReference type="EMBL" id="CP071248">
    <property type="protein sequence ID" value="QSP97985.1"/>
    <property type="molecule type" value="Genomic_DNA"/>
</dbReference>
<protein>
    <submittedName>
        <fullName evidence="5">LacI family DNA-binding transcriptional regulator</fullName>
    </submittedName>
    <submittedName>
        <fullName evidence="6">LacI family transcriptional regulator</fullName>
    </submittedName>
    <submittedName>
        <fullName evidence="7">Lactose operon repressor</fullName>
    </submittedName>
</protein>
<dbReference type="Proteomes" id="UP000306697">
    <property type="component" value="Unassembled WGS sequence"/>
</dbReference>
<dbReference type="Gene3D" id="1.10.260.40">
    <property type="entry name" value="lambda repressor-like DNA-binding domains"/>
    <property type="match status" value="1"/>
</dbReference>
<evidence type="ECO:0000256" key="3">
    <source>
        <dbReference type="ARBA" id="ARBA00023163"/>
    </source>
</evidence>
<dbReference type="Proteomes" id="UP000494246">
    <property type="component" value="Unassembled WGS sequence"/>
</dbReference>
<dbReference type="Pfam" id="PF00356">
    <property type="entry name" value="LacI"/>
    <property type="match status" value="1"/>
</dbReference>
<dbReference type="PROSITE" id="PS50932">
    <property type="entry name" value="HTH_LACI_2"/>
    <property type="match status" value="1"/>
</dbReference>
<gene>
    <name evidence="7" type="primary">lacI_1</name>
    <name evidence="9" type="synonym">lacI_2</name>
    <name evidence="9" type="ORF">BIFLH23_00519</name>
    <name evidence="8" type="ORF">BIFLH664_00016</name>
    <name evidence="7" type="ORF">BIFLH665_00038</name>
    <name evidence="5" type="ORF">BLI009_02185</name>
    <name evidence="6" type="ORF">E6L38_01645</name>
</gene>
<dbReference type="InterPro" id="IPR046335">
    <property type="entry name" value="LacI/GalR-like_sensor"/>
</dbReference>
<keyword evidence="1" id="KW-0805">Transcription regulation</keyword>